<accession>A0ABD0R2E0</accession>
<dbReference type="EMBL" id="JAMKFB020000005">
    <property type="protein sequence ID" value="KAL0192675.1"/>
    <property type="molecule type" value="Genomic_DNA"/>
</dbReference>
<keyword evidence="3" id="KW-1185">Reference proteome</keyword>
<name>A0ABD0R2E0_CIRMR</name>
<comment type="caution">
    <text evidence="2">The sequence shown here is derived from an EMBL/GenBank/DDBJ whole genome shotgun (WGS) entry which is preliminary data.</text>
</comment>
<proteinExistence type="predicted"/>
<organism evidence="2 3">
    <name type="scientific">Cirrhinus mrigala</name>
    <name type="common">Mrigala</name>
    <dbReference type="NCBI Taxonomy" id="683832"/>
    <lineage>
        <taxon>Eukaryota</taxon>
        <taxon>Metazoa</taxon>
        <taxon>Chordata</taxon>
        <taxon>Craniata</taxon>
        <taxon>Vertebrata</taxon>
        <taxon>Euteleostomi</taxon>
        <taxon>Actinopterygii</taxon>
        <taxon>Neopterygii</taxon>
        <taxon>Teleostei</taxon>
        <taxon>Ostariophysi</taxon>
        <taxon>Cypriniformes</taxon>
        <taxon>Cyprinidae</taxon>
        <taxon>Labeoninae</taxon>
        <taxon>Labeonini</taxon>
        <taxon>Cirrhinus</taxon>
    </lineage>
</organism>
<dbReference type="AlphaFoldDB" id="A0ABD0R2E0"/>
<protein>
    <submittedName>
        <fullName evidence="2">Uncharacterized protein</fullName>
    </submittedName>
</protein>
<feature type="compositionally biased region" description="Polar residues" evidence="1">
    <location>
        <begin position="1"/>
        <end position="11"/>
    </location>
</feature>
<feature type="compositionally biased region" description="Polar residues" evidence="1">
    <location>
        <begin position="34"/>
        <end position="45"/>
    </location>
</feature>
<feature type="non-terminal residue" evidence="2">
    <location>
        <position position="55"/>
    </location>
</feature>
<reference evidence="2 3" key="1">
    <citation type="submission" date="2024-05" db="EMBL/GenBank/DDBJ databases">
        <title>Genome sequencing and assembly of Indian major carp, Cirrhinus mrigala (Hamilton, 1822).</title>
        <authorList>
            <person name="Mohindra V."/>
            <person name="Chowdhury L.M."/>
            <person name="Lal K."/>
            <person name="Jena J.K."/>
        </authorList>
    </citation>
    <scope>NUCLEOTIDE SEQUENCE [LARGE SCALE GENOMIC DNA]</scope>
    <source>
        <strain evidence="2">CM1030</strain>
        <tissue evidence="2">Blood</tissue>
    </source>
</reference>
<sequence>EVEVENLSSESPYIGKSRQKRNIAFPLEMDSLGAQDQQKPSSADLTETDGPGEHD</sequence>
<dbReference type="Proteomes" id="UP001529510">
    <property type="component" value="Unassembled WGS sequence"/>
</dbReference>
<evidence type="ECO:0000313" key="2">
    <source>
        <dbReference type="EMBL" id="KAL0192675.1"/>
    </source>
</evidence>
<gene>
    <name evidence="2" type="ORF">M9458_010971</name>
</gene>
<feature type="region of interest" description="Disordered" evidence="1">
    <location>
        <begin position="1"/>
        <end position="55"/>
    </location>
</feature>
<evidence type="ECO:0000313" key="3">
    <source>
        <dbReference type="Proteomes" id="UP001529510"/>
    </source>
</evidence>
<feature type="non-terminal residue" evidence="2">
    <location>
        <position position="1"/>
    </location>
</feature>
<evidence type="ECO:0000256" key="1">
    <source>
        <dbReference type="SAM" id="MobiDB-lite"/>
    </source>
</evidence>